<reference evidence="2" key="1">
    <citation type="submission" date="2017-02" db="UniProtKB">
        <authorList>
            <consortium name="WormBaseParasite"/>
        </authorList>
    </citation>
    <scope>IDENTIFICATION</scope>
</reference>
<name>A0A0M3IL77_ASCLU</name>
<keyword evidence="1" id="KW-1185">Reference proteome</keyword>
<organism evidence="1 2">
    <name type="scientific">Ascaris lumbricoides</name>
    <name type="common">Giant roundworm</name>
    <dbReference type="NCBI Taxonomy" id="6252"/>
    <lineage>
        <taxon>Eukaryota</taxon>
        <taxon>Metazoa</taxon>
        <taxon>Ecdysozoa</taxon>
        <taxon>Nematoda</taxon>
        <taxon>Chromadorea</taxon>
        <taxon>Rhabditida</taxon>
        <taxon>Spirurina</taxon>
        <taxon>Ascaridomorpha</taxon>
        <taxon>Ascaridoidea</taxon>
        <taxon>Ascarididae</taxon>
        <taxon>Ascaris</taxon>
    </lineage>
</organism>
<proteinExistence type="predicted"/>
<evidence type="ECO:0000313" key="2">
    <source>
        <dbReference type="WBParaSite" id="ALUE_0001950501-mRNA-1"/>
    </source>
</evidence>
<dbReference type="AlphaFoldDB" id="A0A0M3IL77"/>
<sequence length="82" mass="8871">MTNKTRGARQVTKQTGELIRGKSTDATYAKMLLKEALVTSAKCTPQTFNRTMLAQLAEIVSRFCTNGIGDFAPSRDGISGDT</sequence>
<protein>
    <submittedName>
        <fullName evidence="2">Transposase</fullName>
    </submittedName>
</protein>
<dbReference type="WBParaSite" id="ALUE_0001950501-mRNA-1">
    <property type="protein sequence ID" value="ALUE_0001950501-mRNA-1"/>
    <property type="gene ID" value="ALUE_0001950501"/>
</dbReference>
<accession>A0A0M3IL77</accession>
<evidence type="ECO:0000313" key="1">
    <source>
        <dbReference type="Proteomes" id="UP000036681"/>
    </source>
</evidence>
<dbReference type="Proteomes" id="UP000036681">
    <property type="component" value="Unplaced"/>
</dbReference>